<keyword evidence="2" id="KW-0695">RNA-directed DNA polymerase</keyword>
<dbReference type="OrthoDB" id="10461722at2759"/>
<dbReference type="PANTHER" id="PTHR33332">
    <property type="entry name" value="REVERSE TRANSCRIPTASE DOMAIN-CONTAINING PROTEIN"/>
    <property type="match status" value="1"/>
</dbReference>
<dbReference type="GO" id="GO:0003964">
    <property type="term" value="F:RNA-directed DNA polymerase activity"/>
    <property type="evidence" value="ECO:0007669"/>
    <property type="project" value="UniProtKB-KW"/>
</dbReference>
<gene>
    <name evidence="2" type="primary">pol</name>
    <name evidence="2" type="ORF">AWC38_SpisGene20766</name>
</gene>
<dbReference type="AlphaFoldDB" id="A0A2B4RFB6"/>
<feature type="domain" description="Reverse transcriptase" evidence="1">
    <location>
        <begin position="32"/>
        <end position="149"/>
    </location>
</feature>
<reference evidence="3" key="1">
    <citation type="journal article" date="2017" name="bioRxiv">
        <title>Comparative analysis of the genomes of Stylophora pistillata and Acropora digitifera provides evidence for extensive differences between species of corals.</title>
        <authorList>
            <person name="Voolstra C.R."/>
            <person name="Li Y."/>
            <person name="Liew Y.J."/>
            <person name="Baumgarten S."/>
            <person name="Zoccola D."/>
            <person name="Flot J.-F."/>
            <person name="Tambutte S."/>
            <person name="Allemand D."/>
            <person name="Aranda M."/>
        </authorList>
    </citation>
    <scope>NUCLEOTIDE SEQUENCE [LARGE SCALE GENOMIC DNA]</scope>
</reference>
<name>A0A2B4RFB6_STYPI</name>
<keyword evidence="2" id="KW-0808">Transferase</keyword>
<dbReference type="InterPro" id="IPR043502">
    <property type="entry name" value="DNA/RNA_pol_sf"/>
</dbReference>
<evidence type="ECO:0000313" key="3">
    <source>
        <dbReference type="Proteomes" id="UP000225706"/>
    </source>
</evidence>
<keyword evidence="2" id="KW-0548">Nucleotidyltransferase</keyword>
<comment type="caution">
    <text evidence="2">The sequence shown here is derived from an EMBL/GenBank/DDBJ whole genome shotgun (WGS) entry which is preliminary data.</text>
</comment>
<sequence>MMNISTDSSVFPSEWKPALVAPLHKDGPRDDVNHYRPIAVLPVLSKILERHVSKSLTNYLNENNLIFKYQSALGENHSTETALIKLTDKLLFNMDNDKVTGMISIDFKKAFDLVNHETLLQKLQMYGLIDSAVKWFRSYLSDRQQCVKVNRCTSSLLPVNKGDMTTASNALRHFAEEQMSFLKRIRRNSLDMTGKRYGRENCINGSANSNTTAMVVGGLSILFHEEEDTGRMSRNTTFLILHMA</sequence>
<accession>A0A2B4RFB6</accession>
<dbReference type="Proteomes" id="UP000225706">
    <property type="component" value="Unassembled WGS sequence"/>
</dbReference>
<evidence type="ECO:0000313" key="2">
    <source>
        <dbReference type="EMBL" id="PFX15037.1"/>
    </source>
</evidence>
<dbReference type="EMBL" id="LSMT01000694">
    <property type="protein sequence ID" value="PFX15037.1"/>
    <property type="molecule type" value="Genomic_DNA"/>
</dbReference>
<protein>
    <submittedName>
        <fullName evidence="2">RNA-directed DNA polymerase from mobile element jockey</fullName>
    </submittedName>
</protein>
<dbReference type="SUPFAM" id="SSF56672">
    <property type="entry name" value="DNA/RNA polymerases"/>
    <property type="match status" value="1"/>
</dbReference>
<organism evidence="2 3">
    <name type="scientific">Stylophora pistillata</name>
    <name type="common">Smooth cauliflower coral</name>
    <dbReference type="NCBI Taxonomy" id="50429"/>
    <lineage>
        <taxon>Eukaryota</taxon>
        <taxon>Metazoa</taxon>
        <taxon>Cnidaria</taxon>
        <taxon>Anthozoa</taxon>
        <taxon>Hexacorallia</taxon>
        <taxon>Scleractinia</taxon>
        <taxon>Astrocoeniina</taxon>
        <taxon>Pocilloporidae</taxon>
        <taxon>Stylophora</taxon>
    </lineage>
</organism>
<evidence type="ECO:0000259" key="1">
    <source>
        <dbReference type="Pfam" id="PF00078"/>
    </source>
</evidence>
<proteinExistence type="predicted"/>
<dbReference type="Pfam" id="PF00078">
    <property type="entry name" value="RVT_1"/>
    <property type="match status" value="1"/>
</dbReference>
<dbReference type="InterPro" id="IPR000477">
    <property type="entry name" value="RT_dom"/>
</dbReference>
<dbReference type="STRING" id="50429.A0A2B4RFB6"/>
<keyword evidence="3" id="KW-1185">Reference proteome</keyword>